<evidence type="ECO:0000313" key="2">
    <source>
        <dbReference type="EMBL" id="MFC0581569.1"/>
    </source>
</evidence>
<feature type="transmembrane region" description="Helical" evidence="1">
    <location>
        <begin position="200"/>
        <end position="221"/>
    </location>
</feature>
<accession>A0ABV6P8X7</accession>
<dbReference type="PANTHER" id="PTHR37308">
    <property type="entry name" value="INTEGRAL MEMBRANE PROTEIN"/>
    <property type="match status" value="1"/>
</dbReference>
<dbReference type="Pfam" id="PF04018">
    <property type="entry name" value="VCA0040-like"/>
    <property type="match status" value="1"/>
</dbReference>
<name>A0ABV6P8X7_9MICC</name>
<reference evidence="2 3" key="1">
    <citation type="submission" date="2024-09" db="EMBL/GenBank/DDBJ databases">
        <authorList>
            <person name="Sun Q."/>
            <person name="Mori K."/>
        </authorList>
    </citation>
    <scope>NUCLEOTIDE SEQUENCE [LARGE SCALE GENOMIC DNA]</scope>
    <source>
        <strain evidence="2 3">NCAIM B.02604</strain>
    </source>
</reference>
<keyword evidence="1" id="KW-0472">Membrane</keyword>
<feature type="transmembrane region" description="Helical" evidence="1">
    <location>
        <begin position="160"/>
        <end position="188"/>
    </location>
</feature>
<proteinExistence type="predicted"/>
<organism evidence="2 3">
    <name type="scientific">Micrococcoides hystricis</name>
    <dbReference type="NCBI Taxonomy" id="1572761"/>
    <lineage>
        <taxon>Bacteria</taxon>
        <taxon>Bacillati</taxon>
        <taxon>Actinomycetota</taxon>
        <taxon>Actinomycetes</taxon>
        <taxon>Micrococcales</taxon>
        <taxon>Micrococcaceae</taxon>
        <taxon>Micrococcoides</taxon>
    </lineage>
</organism>
<gene>
    <name evidence="2" type="ORF">ACFFFR_04085</name>
</gene>
<evidence type="ECO:0000313" key="3">
    <source>
        <dbReference type="Proteomes" id="UP001589862"/>
    </source>
</evidence>
<sequence length="305" mass="32312">MKRSFLGNVVRGALIGLVETVPGVSGGTVALVVGIYDELINSIGHVVSAFRKLIAGPDRGAGFKSEMAQVHWRLVIPVAIGMFAILLTVAGPMSHLVETYPQHTRAVFFGLVLGSIWVPLRLAGGHWRLRDGAALVIAAAATFWLLSVPPTEIEATPVTIVGAAAIAVSALMLPGLSGSFLLLTMGMYQVTLKAVAERDLGYIGLFAMGAALGMIVIVKGLQWLLNNHHKGTMVALVGLMIGALRTLWPWQDENRTLLAPADNWPLLLGLCAAGIVVVSITLYLDQRVSERGAGMSQELAGVKNP</sequence>
<feature type="transmembrane region" description="Helical" evidence="1">
    <location>
        <begin position="263"/>
        <end position="284"/>
    </location>
</feature>
<keyword evidence="3" id="KW-1185">Reference proteome</keyword>
<dbReference type="RefSeq" id="WP_377458258.1">
    <property type="nucleotide sequence ID" value="NZ_JBHLUB010000019.1"/>
</dbReference>
<feature type="transmembrane region" description="Helical" evidence="1">
    <location>
        <begin position="103"/>
        <end position="120"/>
    </location>
</feature>
<dbReference type="InterPro" id="IPR007163">
    <property type="entry name" value="VCA0040-like"/>
</dbReference>
<keyword evidence="1" id="KW-0812">Transmembrane</keyword>
<keyword evidence="1" id="KW-1133">Transmembrane helix</keyword>
<dbReference type="PANTHER" id="PTHR37308:SF1">
    <property type="entry name" value="POLYPRENYL-PHOSPHATE TRANSPORTER"/>
    <property type="match status" value="1"/>
</dbReference>
<feature type="transmembrane region" description="Helical" evidence="1">
    <location>
        <begin position="132"/>
        <end position="148"/>
    </location>
</feature>
<dbReference type="Proteomes" id="UP001589862">
    <property type="component" value="Unassembled WGS sequence"/>
</dbReference>
<dbReference type="EMBL" id="JBHLUB010000019">
    <property type="protein sequence ID" value="MFC0581569.1"/>
    <property type="molecule type" value="Genomic_DNA"/>
</dbReference>
<evidence type="ECO:0000256" key="1">
    <source>
        <dbReference type="SAM" id="Phobius"/>
    </source>
</evidence>
<feature type="transmembrane region" description="Helical" evidence="1">
    <location>
        <begin position="70"/>
        <end position="91"/>
    </location>
</feature>
<comment type="caution">
    <text evidence="2">The sequence shown here is derived from an EMBL/GenBank/DDBJ whole genome shotgun (WGS) entry which is preliminary data.</text>
</comment>
<protein>
    <submittedName>
        <fullName evidence="2">DUF368 domain-containing protein</fullName>
    </submittedName>
</protein>